<sequence length="133" mass="15581">MTDPFCVAQLLSHSSPLTLIKAPQCFQPPLFCNHIIYQLNKLKHFIDLIKILMAQTSFYFFFFTASFRTNTKQMQALPFRLDEKRPSESQHPSVHQRQRHCNADRSRLIRTDDIPAGRIHPSNKREKNADIIE</sequence>
<organism evidence="3 4">
    <name type="scientific">Xenotaenia resolanae</name>
    <dbReference type="NCBI Taxonomy" id="208358"/>
    <lineage>
        <taxon>Eukaryota</taxon>
        <taxon>Metazoa</taxon>
        <taxon>Chordata</taxon>
        <taxon>Craniata</taxon>
        <taxon>Vertebrata</taxon>
        <taxon>Euteleostomi</taxon>
        <taxon>Actinopterygii</taxon>
        <taxon>Neopterygii</taxon>
        <taxon>Teleostei</taxon>
        <taxon>Neoteleostei</taxon>
        <taxon>Acanthomorphata</taxon>
        <taxon>Ovalentaria</taxon>
        <taxon>Atherinomorphae</taxon>
        <taxon>Cyprinodontiformes</taxon>
        <taxon>Goodeidae</taxon>
        <taxon>Xenotaenia</taxon>
    </lineage>
</organism>
<evidence type="ECO:0000256" key="2">
    <source>
        <dbReference type="SAM" id="Phobius"/>
    </source>
</evidence>
<accession>A0ABV0WD69</accession>
<protein>
    <submittedName>
        <fullName evidence="3">Uncharacterized protein</fullName>
    </submittedName>
</protein>
<feature type="region of interest" description="Disordered" evidence="1">
    <location>
        <begin position="82"/>
        <end position="133"/>
    </location>
</feature>
<evidence type="ECO:0000256" key="1">
    <source>
        <dbReference type="SAM" id="MobiDB-lite"/>
    </source>
</evidence>
<name>A0ABV0WD69_9TELE</name>
<feature type="compositionally biased region" description="Basic and acidic residues" evidence="1">
    <location>
        <begin position="101"/>
        <end position="115"/>
    </location>
</feature>
<gene>
    <name evidence="3" type="ORF">XENORESO_019832</name>
</gene>
<evidence type="ECO:0000313" key="3">
    <source>
        <dbReference type="EMBL" id="MEQ2266843.1"/>
    </source>
</evidence>
<keyword evidence="2" id="KW-0472">Membrane</keyword>
<proteinExistence type="predicted"/>
<feature type="compositionally biased region" description="Basic and acidic residues" evidence="1">
    <location>
        <begin position="123"/>
        <end position="133"/>
    </location>
</feature>
<dbReference type="EMBL" id="JAHRIM010040788">
    <property type="protein sequence ID" value="MEQ2266843.1"/>
    <property type="molecule type" value="Genomic_DNA"/>
</dbReference>
<feature type="transmembrane region" description="Helical" evidence="2">
    <location>
        <begin position="48"/>
        <end position="67"/>
    </location>
</feature>
<reference evidence="3 4" key="1">
    <citation type="submission" date="2021-06" db="EMBL/GenBank/DDBJ databases">
        <authorList>
            <person name="Palmer J.M."/>
        </authorList>
    </citation>
    <scope>NUCLEOTIDE SEQUENCE [LARGE SCALE GENOMIC DNA]</scope>
    <source>
        <strain evidence="3 4">XR_2019</strain>
        <tissue evidence="3">Muscle</tissue>
    </source>
</reference>
<keyword evidence="4" id="KW-1185">Reference proteome</keyword>
<keyword evidence="2" id="KW-1133">Transmembrane helix</keyword>
<dbReference type="Proteomes" id="UP001444071">
    <property type="component" value="Unassembled WGS sequence"/>
</dbReference>
<keyword evidence="2" id="KW-0812">Transmembrane</keyword>
<evidence type="ECO:0000313" key="4">
    <source>
        <dbReference type="Proteomes" id="UP001444071"/>
    </source>
</evidence>
<comment type="caution">
    <text evidence="3">The sequence shown here is derived from an EMBL/GenBank/DDBJ whole genome shotgun (WGS) entry which is preliminary data.</text>
</comment>